<sequence length="374" mass="43665">MKRYLPLIKRFFNRKQKFSLLIVFTFLFFNFSCIEQFTPKLDAFNSSQLLVVEGQITDEAGPFRVRLTNSVSVYSDPNILNLDQPVYGADVQIFDDKGNQFQLYYDTEGWYETEGKNLKGIVGNTYTLNITLEDGTQYESSPVFMQDVPKIDSVYFEVNQRTRFDEELILTEDWLDILVDSKNTSNYTKYWKWDFEETWEIRIPTDSIPIQHPDPEDDDKVYFTTEKVNIDPDKEVCWVSMPSRSIVIKSTDNNPTNEIKRMVINSIGPNEDKLHIKYSILVKQTALNKESYQFWERLREANEEVGSIYDKTPSQIFGNIRCCNGKDKALPLLDAHIDYCTEAVIKKTPTIYINNYEMPEGFYAGDIPYFLESI</sequence>
<dbReference type="InterPro" id="IPR025345">
    <property type="entry name" value="DUF4249"/>
</dbReference>
<dbReference type="Pfam" id="PF14054">
    <property type="entry name" value="DUF4249"/>
    <property type="match status" value="1"/>
</dbReference>
<gene>
    <name evidence="1" type="ORF">MNBD_BACTEROID01-1867</name>
</gene>
<name>A0A3B0UTZ0_9ZZZZ</name>
<evidence type="ECO:0000313" key="1">
    <source>
        <dbReference type="EMBL" id="VAW23196.1"/>
    </source>
</evidence>
<proteinExistence type="predicted"/>
<accession>A0A3B0UTZ0</accession>
<organism evidence="1">
    <name type="scientific">hydrothermal vent metagenome</name>
    <dbReference type="NCBI Taxonomy" id="652676"/>
    <lineage>
        <taxon>unclassified sequences</taxon>
        <taxon>metagenomes</taxon>
        <taxon>ecological metagenomes</taxon>
    </lineage>
</organism>
<reference evidence="1" key="1">
    <citation type="submission" date="2018-06" db="EMBL/GenBank/DDBJ databases">
        <authorList>
            <person name="Zhirakovskaya E."/>
        </authorList>
    </citation>
    <scope>NUCLEOTIDE SEQUENCE</scope>
</reference>
<protein>
    <recommendedName>
        <fullName evidence="2">DUF4249 domain-containing protein</fullName>
    </recommendedName>
</protein>
<dbReference type="AlphaFoldDB" id="A0A3B0UTZ0"/>
<evidence type="ECO:0008006" key="2">
    <source>
        <dbReference type="Google" id="ProtNLM"/>
    </source>
</evidence>
<dbReference type="EMBL" id="UOEP01000189">
    <property type="protein sequence ID" value="VAW23196.1"/>
    <property type="molecule type" value="Genomic_DNA"/>
</dbReference>